<dbReference type="OrthoDB" id="2014935at2"/>
<feature type="transmembrane region" description="Helical" evidence="1">
    <location>
        <begin position="121"/>
        <end position="144"/>
    </location>
</feature>
<dbReference type="Proteomes" id="UP000013167">
    <property type="component" value="Unassembled WGS sequence"/>
</dbReference>
<feature type="transmembrane region" description="Helical" evidence="1">
    <location>
        <begin position="12"/>
        <end position="30"/>
    </location>
</feature>
<feature type="transmembrane region" description="Helical" evidence="1">
    <location>
        <begin position="164"/>
        <end position="185"/>
    </location>
</feature>
<keyword evidence="1" id="KW-1133">Transmembrane helix</keyword>
<proteinExistence type="predicted"/>
<dbReference type="eggNOG" id="COG3559">
    <property type="taxonomic scope" value="Bacteria"/>
</dbReference>
<accession>N0E2Z6</accession>
<dbReference type="EMBL" id="CAIZ01000122">
    <property type="protein sequence ID" value="CCH70100.1"/>
    <property type="molecule type" value="Genomic_DNA"/>
</dbReference>
<sequence length="191" mass="19641">MAAVYSATMLKISVGFITAAGIAVIVRLAVEERSGRGEVVMASATSRARWFLAYAVGGLALVALLTLVMAFAMGSRGAAALAAAPSVGQTLQGAAEAIPAAWVVVGAAALLTGLNARWAPYAWAVLGAAFVLGEFGTTMNLPSWLVGLSPFAHVEAYPLGHWDWANVLVLTAIAVVLTGAGLAAYRRRDLT</sequence>
<reference evidence="2 3" key="1">
    <citation type="journal article" date="2013" name="ISME J.">
        <title>A metabolic model for members of the genus Tetrasphaera involved in enhanced biological phosphorus removal.</title>
        <authorList>
            <person name="Kristiansen R."/>
            <person name="Nguyen H.T.T."/>
            <person name="Saunders A.M."/>
            <person name="Nielsen J.L."/>
            <person name="Wimmer R."/>
            <person name="Le V.Q."/>
            <person name="McIlroy S.J."/>
            <person name="Petrovski S."/>
            <person name="Seviour R.J."/>
            <person name="Calteau A."/>
            <person name="Nielsen K.L."/>
            <person name="Nielsen P.H."/>
        </authorList>
    </citation>
    <scope>NUCLEOTIDE SEQUENCE [LARGE SCALE GENOMIC DNA]</scope>
    <source>
        <strain evidence="2 3">Lp2</strain>
    </source>
</reference>
<evidence type="ECO:0000313" key="3">
    <source>
        <dbReference type="Proteomes" id="UP000013167"/>
    </source>
</evidence>
<evidence type="ECO:0000256" key="1">
    <source>
        <dbReference type="SAM" id="Phobius"/>
    </source>
</evidence>
<organism evidence="2 3">
    <name type="scientific">Phycicoccus elongatus Lp2</name>
    <dbReference type="NCBI Taxonomy" id="1193181"/>
    <lineage>
        <taxon>Bacteria</taxon>
        <taxon>Bacillati</taxon>
        <taxon>Actinomycetota</taxon>
        <taxon>Actinomycetes</taxon>
        <taxon>Micrococcales</taxon>
        <taxon>Intrasporangiaceae</taxon>
        <taxon>Phycicoccus</taxon>
    </lineage>
</organism>
<evidence type="ECO:0000313" key="2">
    <source>
        <dbReference type="EMBL" id="CCH70100.1"/>
    </source>
</evidence>
<dbReference type="AlphaFoldDB" id="N0E2Z6"/>
<protein>
    <submittedName>
        <fullName evidence="2">Putative ABC transporter</fullName>
    </submittedName>
</protein>
<keyword evidence="3" id="KW-1185">Reference proteome</keyword>
<dbReference type="STRING" id="1193181.BN10_520001"/>
<keyword evidence="1" id="KW-0472">Membrane</keyword>
<keyword evidence="1" id="KW-0812">Transmembrane</keyword>
<dbReference type="HOGENOM" id="CLU_085653_1_0_11"/>
<name>N0E2Z6_9MICO</name>
<gene>
    <name evidence="2" type="ORF">BN10_520001</name>
</gene>
<feature type="transmembrane region" description="Helical" evidence="1">
    <location>
        <begin position="93"/>
        <end position="114"/>
    </location>
</feature>
<feature type="transmembrane region" description="Helical" evidence="1">
    <location>
        <begin position="51"/>
        <end position="73"/>
    </location>
</feature>
<comment type="caution">
    <text evidence="2">The sequence shown here is derived from an EMBL/GenBank/DDBJ whole genome shotgun (WGS) entry which is preliminary data.</text>
</comment>